<comment type="caution">
    <text evidence="1">The sequence shown here is derived from an EMBL/GenBank/DDBJ whole genome shotgun (WGS) entry which is preliminary data.</text>
</comment>
<gene>
    <name evidence="1" type="ORF">ACFPT7_18135</name>
</gene>
<keyword evidence="2" id="KW-1185">Reference proteome</keyword>
<dbReference type="RefSeq" id="WP_263341961.1">
    <property type="nucleotide sequence ID" value="NZ_JAGSYH010000009.1"/>
</dbReference>
<protein>
    <submittedName>
        <fullName evidence="1">Uncharacterized protein</fullName>
    </submittedName>
</protein>
<evidence type="ECO:0000313" key="1">
    <source>
        <dbReference type="EMBL" id="MFC5864230.1"/>
    </source>
</evidence>
<name>A0ABW1EJ59_9BACT</name>
<proteinExistence type="predicted"/>
<evidence type="ECO:0000313" key="2">
    <source>
        <dbReference type="Proteomes" id="UP001596091"/>
    </source>
</evidence>
<accession>A0ABW1EJ59</accession>
<dbReference type="Proteomes" id="UP001596091">
    <property type="component" value="Unassembled WGS sequence"/>
</dbReference>
<reference evidence="2" key="1">
    <citation type="journal article" date="2019" name="Int. J. Syst. Evol. Microbiol.">
        <title>The Global Catalogue of Microorganisms (GCM) 10K type strain sequencing project: providing services to taxonomists for standard genome sequencing and annotation.</title>
        <authorList>
            <consortium name="The Broad Institute Genomics Platform"/>
            <consortium name="The Broad Institute Genome Sequencing Center for Infectious Disease"/>
            <person name="Wu L."/>
            <person name="Ma J."/>
        </authorList>
    </citation>
    <scope>NUCLEOTIDE SEQUENCE [LARGE SCALE GENOMIC DNA]</scope>
    <source>
        <strain evidence="2">JCM 4087</strain>
    </source>
</reference>
<organism evidence="1 2">
    <name type="scientific">Acidicapsa dinghuensis</name>
    <dbReference type="NCBI Taxonomy" id="2218256"/>
    <lineage>
        <taxon>Bacteria</taxon>
        <taxon>Pseudomonadati</taxon>
        <taxon>Acidobacteriota</taxon>
        <taxon>Terriglobia</taxon>
        <taxon>Terriglobales</taxon>
        <taxon>Acidobacteriaceae</taxon>
        <taxon>Acidicapsa</taxon>
    </lineage>
</organism>
<sequence length="130" mass="14718">MSSVVYLTLKESLLAKKQRKEGEGVIIFLANNNGTAVSEFDITRSKRCKARCLHDALFGANSMQRFGKKLGGFLDWCRFLQIGVFAAKLLHVEQFCLGAWTQECSTWSNLWRPVLRALEADFALRGAIFR</sequence>
<dbReference type="EMBL" id="JBHSPH010000009">
    <property type="protein sequence ID" value="MFC5864230.1"/>
    <property type="molecule type" value="Genomic_DNA"/>
</dbReference>